<reference evidence="6 7" key="1">
    <citation type="journal article" date="2015" name="Genome Announc.">
        <title>Expanding the biotechnology potential of lactobacilli through comparative genomics of 213 strains and associated genera.</title>
        <authorList>
            <person name="Sun Z."/>
            <person name="Harris H.M."/>
            <person name="McCann A."/>
            <person name="Guo C."/>
            <person name="Argimon S."/>
            <person name="Zhang W."/>
            <person name="Yang X."/>
            <person name="Jeffery I.B."/>
            <person name="Cooney J.C."/>
            <person name="Kagawa T.F."/>
            <person name="Liu W."/>
            <person name="Song Y."/>
            <person name="Salvetti E."/>
            <person name="Wrobel A."/>
            <person name="Rasinkangas P."/>
            <person name="Parkhill J."/>
            <person name="Rea M.C."/>
            <person name="O'Sullivan O."/>
            <person name="Ritari J."/>
            <person name="Douillard F.P."/>
            <person name="Paul Ross R."/>
            <person name="Yang R."/>
            <person name="Briner A.E."/>
            <person name="Felis G.E."/>
            <person name="de Vos W.M."/>
            <person name="Barrangou R."/>
            <person name="Klaenhammer T.R."/>
            <person name="Caufield P.W."/>
            <person name="Cui Y."/>
            <person name="Zhang H."/>
            <person name="O'Toole P.W."/>
        </authorList>
    </citation>
    <scope>NUCLEOTIDE SEQUENCE [LARGE SCALE GENOMIC DNA]</scope>
    <source>
        <strain evidence="6 7">DSM 20515</strain>
    </source>
</reference>
<evidence type="ECO:0000256" key="1">
    <source>
        <dbReference type="ARBA" id="ARBA00010466"/>
    </source>
</evidence>
<dbReference type="InterPro" id="IPR051054">
    <property type="entry name" value="SorC_transcr_regulators"/>
</dbReference>
<feature type="domain" description="Sugar-binding" evidence="5">
    <location>
        <begin position="109"/>
        <end position="360"/>
    </location>
</feature>
<keyword evidence="4" id="KW-0804">Transcription</keyword>
<sequence length="366" mass="40726">MKAKSPKKTPGTTNLAVDYEYAENHQTAPTLIKSTIYLTKTTSSRRAHPIMEDMKYREQLANIARDYYLSKLTISQISKKYDLSRYLITKSLDDAIASGLVKININAPIDRNLEMEAQFKKLFDVQNAYILKDADTSNEDYENIVEFAAEELQSMVHRSNVIGISWGGTVANVINHFQAEVYDDVTFTQFMGDNLKYNSALGSTPLVQKAATKFGARYLTVPGPLYILNDDTRKAFEKEPALIPAFSTMSKMDMLFAGVGTIASIDSIPLWRNHKPEILGNVDSNDVAGMLYGRPYDVNGNILNQGNDKLFGASMDVILSVPHRMGIVKSKFKGRALLGALRGGLLTDFVTNESVANRVLLEQNND</sequence>
<dbReference type="AlphaFoldDB" id="A0A0R2BF24"/>
<keyword evidence="3" id="KW-0238">DNA-binding</keyword>
<dbReference type="Gene3D" id="1.10.10.10">
    <property type="entry name" value="Winged helix-like DNA-binding domain superfamily/Winged helix DNA-binding domain"/>
    <property type="match status" value="1"/>
</dbReference>
<dbReference type="STRING" id="33960.TY91_11425"/>
<dbReference type="InterPro" id="IPR037171">
    <property type="entry name" value="NagB/RpiA_transferase-like"/>
</dbReference>
<dbReference type="Proteomes" id="UP000051845">
    <property type="component" value="Unassembled WGS sequence"/>
</dbReference>
<dbReference type="InterPro" id="IPR007324">
    <property type="entry name" value="Sugar-bd_dom_put"/>
</dbReference>
<proteinExistence type="inferred from homology"/>
<evidence type="ECO:0000313" key="7">
    <source>
        <dbReference type="Proteomes" id="UP000051845"/>
    </source>
</evidence>
<accession>A0A0R2BF24</accession>
<name>A0A0R2BF24_SECCO</name>
<dbReference type="GO" id="GO:0030246">
    <property type="term" value="F:carbohydrate binding"/>
    <property type="evidence" value="ECO:0007669"/>
    <property type="project" value="InterPro"/>
</dbReference>
<dbReference type="GO" id="GO:0016829">
    <property type="term" value="F:lyase activity"/>
    <property type="evidence" value="ECO:0007669"/>
    <property type="project" value="UniProtKB-KW"/>
</dbReference>
<evidence type="ECO:0000256" key="4">
    <source>
        <dbReference type="ARBA" id="ARBA00023163"/>
    </source>
</evidence>
<dbReference type="SUPFAM" id="SSF100950">
    <property type="entry name" value="NagB/RpiA/CoA transferase-like"/>
    <property type="match status" value="1"/>
</dbReference>
<keyword evidence="6" id="KW-0456">Lyase</keyword>
<dbReference type="GO" id="GO:0003677">
    <property type="term" value="F:DNA binding"/>
    <property type="evidence" value="ECO:0007669"/>
    <property type="project" value="UniProtKB-KW"/>
</dbReference>
<evidence type="ECO:0000259" key="5">
    <source>
        <dbReference type="Pfam" id="PF04198"/>
    </source>
</evidence>
<dbReference type="PANTHER" id="PTHR34294:SF1">
    <property type="entry name" value="TRANSCRIPTIONAL REGULATOR LSRR"/>
    <property type="match status" value="1"/>
</dbReference>
<comment type="similarity">
    <text evidence="1">Belongs to the SorC transcriptional regulatory family.</text>
</comment>
<dbReference type="Pfam" id="PF04198">
    <property type="entry name" value="Sugar-bind"/>
    <property type="match status" value="1"/>
</dbReference>
<dbReference type="InterPro" id="IPR036388">
    <property type="entry name" value="WH-like_DNA-bd_sf"/>
</dbReference>
<dbReference type="PATRIC" id="fig|1423733.4.peg.3234"/>
<gene>
    <name evidence="6" type="ORF">FC82_GL003111</name>
</gene>
<dbReference type="PANTHER" id="PTHR34294">
    <property type="entry name" value="TRANSCRIPTIONAL REGULATOR-RELATED"/>
    <property type="match status" value="1"/>
</dbReference>
<evidence type="ECO:0000313" key="6">
    <source>
        <dbReference type="EMBL" id="KRM77735.1"/>
    </source>
</evidence>
<keyword evidence="2" id="KW-0805">Transcription regulation</keyword>
<dbReference type="EMBL" id="AYYR01000009">
    <property type="protein sequence ID" value="KRM77735.1"/>
    <property type="molecule type" value="Genomic_DNA"/>
</dbReference>
<comment type="caution">
    <text evidence="6">The sequence shown here is derived from an EMBL/GenBank/DDBJ whole genome shotgun (WGS) entry which is preliminary data.</text>
</comment>
<organism evidence="6 7">
    <name type="scientific">Secundilactobacillus collinoides DSM 20515 = JCM 1123</name>
    <dbReference type="NCBI Taxonomy" id="1423733"/>
    <lineage>
        <taxon>Bacteria</taxon>
        <taxon>Bacillati</taxon>
        <taxon>Bacillota</taxon>
        <taxon>Bacilli</taxon>
        <taxon>Lactobacillales</taxon>
        <taxon>Lactobacillaceae</taxon>
        <taxon>Secundilactobacillus</taxon>
    </lineage>
</organism>
<dbReference type="Gene3D" id="3.40.50.1360">
    <property type="match status" value="1"/>
</dbReference>
<evidence type="ECO:0000256" key="3">
    <source>
        <dbReference type="ARBA" id="ARBA00023125"/>
    </source>
</evidence>
<evidence type="ECO:0000256" key="2">
    <source>
        <dbReference type="ARBA" id="ARBA00023015"/>
    </source>
</evidence>
<protein>
    <submittedName>
        <fullName evidence="6">Citrate lyase regulator</fullName>
    </submittedName>
</protein>